<dbReference type="InterPro" id="IPR017552">
    <property type="entry name" value="PHI/rmpB"/>
</dbReference>
<reference evidence="2" key="1">
    <citation type="journal article" date="2019" name="Int. J. Syst. Evol. Microbiol.">
        <title>The Global Catalogue of Microorganisms (GCM) 10K type strain sequencing project: providing services to taxonomists for standard genome sequencing and annotation.</title>
        <authorList>
            <consortium name="The Broad Institute Genomics Platform"/>
            <consortium name="The Broad Institute Genome Sequencing Center for Infectious Disease"/>
            <person name="Wu L."/>
            <person name="Ma J."/>
        </authorList>
    </citation>
    <scope>NUCLEOTIDE SEQUENCE [LARGE SCALE GENOMIC DNA]</scope>
    <source>
        <strain evidence="2">JCM 18126</strain>
    </source>
</reference>
<comment type="caution">
    <text evidence="1">The sequence shown here is derived from an EMBL/GenBank/DDBJ whole genome shotgun (WGS) entry which is preliminary data.</text>
</comment>
<evidence type="ECO:0000313" key="1">
    <source>
        <dbReference type="EMBL" id="GAA4965083.1"/>
    </source>
</evidence>
<gene>
    <name evidence="1" type="ORF">GCM10023225_05270</name>
</gene>
<keyword evidence="2" id="KW-1185">Reference proteome</keyword>
<sequence>MALARKAHAAGVHIVLITMDAGSSIAKLAEVTVVLPGASPKLRSVSAVTSIQPMGSAFEQMCLLTCDAMILSLMQQMGESSESMFPRHADLE</sequence>
<evidence type="ECO:0008006" key="3">
    <source>
        <dbReference type="Google" id="ProtNLM"/>
    </source>
</evidence>
<dbReference type="EMBL" id="BAABIL010000054">
    <property type="protein sequence ID" value="GAA4965083.1"/>
    <property type="molecule type" value="Genomic_DNA"/>
</dbReference>
<proteinExistence type="predicted"/>
<dbReference type="InterPro" id="IPR046348">
    <property type="entry name" value="SIS_dom_sf"/>
</dbReference>
<dbReference type="PANTHER" id="PTHR43443:SF1">
    <property type="entry name" value="3-HEXULOSE-6-PHOSPHATE ISOMERASE"/>
    <property type="match status" value="1"/>
</dbReference>
<dbReference type="PANTHER" id="PTHR43443">
    <property type="entry name" value="3-HEXULOSE-6-PHOSPHATE ISOMERASE"/>
    <property type="match status" value="1"/>
</dbReference>
<accession>A0ABP9HA03</accession>
<dbReference type="SUPFAM" id="SSF53697">
    <property type="entry name" value="SIS domain"/>
    <property type="match status" value="1"/>
</dbReference>
<protein>
    <recommendedName>
        <fullName evidence="3">SIS domain-containing protein</fullName>
    </recommendedName>
</protein>
<organism evidence="1 2">
    <name type="scientific">Kineococcus glutinatus</name>
    <dbReference type="NCBI Taxonomy" id="1070872"/>
    <lineage>
        <taxon>Bacteria</taxon>
        <taxon>Bacillati</taxon>
        <taxon>Actinomycetota</taxon>
        <taxon>Actinomycetes</taxon>
        <taxon>Kineosporiales</taxon>
        <taxon>Kineosporiaceae</taxon>
        <taxon>Kineococcus</taxon>
    </lineage>
</organism>
<dbReference type="Gene3D" id="3.40.50.10490">
    <property type="entry name" value="Glucose-6-phosphate isomerase like protein, domain 1"/>
    <property type="match status" value="1"/>
</dbReference>
<name>A0ABP9HA03_9ACTN</name>
<dbReference type="Proteomes" id="UP001501195">
    <property type="component" value="Unassembled WGS sequence"/>
</dbReference>
<evidence type="ECO:0000313" key="2">
    <source>
        <dbReference type="Proteomes" id="UP001501195"/>
    </source>
</evidence>